<organism evidence="2 3">
    <name type="scientific">Bosea lathyri</name>
    <dbReference type="NCBI Taxonomy" id="1036778"/>
    <lineage>
        <taxon>Bacteria</taxon>
        <taxon>Pseudomonadati</taxon>
        <taxon>Pseudomonadota</taxon>
        <taxon>Alphaproteobacteria</taxon>
        <taxon>Hyphomicrobiales</taxon>
        <taxon>Boseaceae</taxon>
        <taxon>Bosea</taxon>
    </lineage>
</organism>
<dbReference type="NCBIfam" id="NF011991">
    <property type="entry name" value="PRK15447.1"/>
    <property type="match status" value="1"/>
</dbReference>
<keyword evidence="1" id="KW-0411">Iron-sulfur</keyword>
<comment type="cofactor">
    <cofactor evidence="1">
        <name>[4Fe-4S] cluster</name>
        <dbReference type="ChEBI" id="CHEBI:49883"/>
    </cofactor>
</comment>
<keyword evidence="2" id="KW-0378">Hydrolase</keyword>
<dbReference type="InterPro" id="IPR051454">
    <property type="entry name" value="RNA/ubiquinone_mod_enzymes"/>
</dbReference>
<comment type="pathway">
    <text evidence="1">Cofactor biosynthesis; ubiquinone biosynthesis.</text>
</comment>
<keyword evidence="3" id="KW-1185">Reference proteome</keyword>
<feature type="binding site" evidence="1">
    <location>
        <position position="173"/>
    </location>
    <ligand>
        <name>[4Fe-4S] cluster</name>
        <dbReference type="ChEBI" id="CHEBI:49883"/>
    </ligand>
</feature>
<dbReference type="RefSeq" id="WP_103873329.1">
    <property type="nucleotide sequence ID" value="NZ_FNUY01000006.1"/>
</dbReference>
<reference evidence="2 3" key="1">
    <citation type="submission" date="2016-10" db="EMBL/GenBank/DDBJ databases">
        <authorList>
            <person name="de Groot N.N."/>
        </authorList>
    </citation>
    <scope>NUCLEOTIDE SEQUENCE [LARGE SCALE GENOMIC DNA]</scope>
    <source>
        <strain evidence="2 3">DSM 26656</strain>
    </source>
</reference>
<feature type="binding site" evidence="1">
    <location>
        <position position="186"/>
    </location>
    <ligand>
        <name>[4Fe-4S] cluster</name>
        <dbReference type="ChEBI" id="CHEBI:49883"/>
    </ligand>
</feature>
<dbReference type="InterPro" id="IPR043693">
    <property type="entry name" value="UbiV"/>
</dbReference>
<dbReference type="HAMAP" id="MF_02233">
    <property type="entry name" value="UbiV"/>
    <property type="match status" value="1"/>
</dbReference>
<dbReference type="AlphaFoldDB" id="A0A1H6AN73"/>
<evidence type="ECO:0000256" key="1">
    <source>
        <dbReference type="HAMAP-Rule" id="MF_02233"/>
    </source>
</evidence>
<comment type="similarity">
    <text evidence="1">Belongs to the peptidase U32 family. UbiV subfamily.</text>
</comment>
<dbReference type="Pfam" id="PF01136">
    <property type="entry name" value="Peptidase_U32"/>
    <property type="match status" value="1"/>
</dbReference>
<dbReference type="EMBL" id="FNUY01000006">
    <property type="protein sequence ID" value="SEG50158.1"/>
    <property type="molecule type" value="Genomic_DNA"/>
</dbReference>
<keyword evidence="1" id="KW-0831">Ubiquinone biosynthesis</keyword>
<accession>A0A1H6AN73</accession>
<keyword evidence="1" id="KW-0004">4Fe-4S</keyword>
<dbReference type="Proteomes" id="UP000236743">
    <property type="component" value="Unassembled WGS sequence"/>
</dbReference>
<dbReference type="GO" id="GO:0008233">
    <property type="term" value="F:peptidase activity"/>
    <property type="evidence" value="ECO:0007669"/>
    <property type="project" value="UniProtKB-KW"/>
</dbReference>
<dbReference type="GO" id="GO:0006508">
    <property type="term" value="P:proteolysis"/>
    <property type="evidence" value="ECO:0007669"/>
    <property type="project" value="UniProtKB-KW"/>
</dbReference>
<dbReference type="OrthoDB" id="8523349at2"/>
<protein>
    <recommendedName>
        <fullName evidence="1">Ubiquinone biosynthesis protein UbiV</fullName>
    </recommendedName>
</protein>
<gene>
    <name evidence="1" type="primary">ubiV</name>
    <name evidence="2" type="ORF">SAMN04488115_10624</name>
</gene>
<sequence>MQLTLGPVLYHWSAERWRDFYYRIADEAPVETVIVGEIVCSKRAPFKQDHLPGVIERLEAAGKRVLPASLILVSLPRERRQSRELMQAEEMTVEVNDLTCLASLAGRPFAVGPFVNVYNEAAAAFLAERGASRICLPPELPLPAVATIAAALPAVAIEVFAFGRVPLAISARCYHARAHKLTKDNCRFVCEQDPDGMPVETLDGAGFLSVNGVQTLSHGCASLLRDIPALREAGVTSLRLSPQVCDMVAVARLFRDVADGRLGPEEGEQRLGALYPDVPLANGFLHTVPGHLHVRAGV</sequence>
<dbReference type="InterPro" id="IPR001539">
    <property type="entry name" value="Peptidase_U32"/>
</dbReference>
<comment type="subunit">
    <text evidence="1">Forms a heterodimer with UbiU.</text>
</comment>
<comment type="function">
    <text evidence="1">Required for O(2)-independent ubiquinone (coenzyme Q) biosynthesis. Together with UbiU, is essential for the C6-hydroxylation reaction in the oxygen-independent ubiquinone biosynthesis pathway.</text>
</comment>
<feature type="binding site" evidence="1">
    <location>
        <position position="190"/>
    </location>
    <ligand>
        <name>[4Fe-4S] cluster</name>
        <dbReference type="ChEBI" id="CHEBI:49883"/>
    </ligand>
</feature>
<feature type="binding site" evidence="1">
    <location>
        <position position="40"/>
    </location>
    <ligand>
        <name>[4Fe-4S] cluster</name>
        <dbReference type="ChEBI" id="CHEBI:49883"/>
    </ligand>
</feature>
<name>A0A1H6AN73_9HYPH</name>
<evidence type="ECO:0000313" key="3">
    <source>
        <dbReference type="Proteomes" id="UP000236743"/>
    </source>
</evidence>
<dbReference type="GO" id="GO:0006744">
    <property type="term" value="P:ubiquinone biosynthetic process"/>
    <property type="evidence" value="ECO:0007669"/>
    <property type="project" value="UniProtKB-UniRule"/>
</dbReference>
<dbReference type="UniPathway" id="UPA00232"/>
<dbReference type="PANTHER" id="PTHR30217:SF11">
    <property type="entry name" value="UBIQUINONE BIOSYNTHESIS PROTEIN UBIV"/>
    <property type="match status" value="1"/>
</dbReference>
<dbReference type="GO" id="GO:0046872">
    <property type="term" value="F:metal ion binding"/>
    <property type="evidence" value="ECO:0007669"/>
    <property type="project" value="UniProtKB-KW"/>
</dbReference>
<keyword evidence="1" id="KW-0408">Iron</keyword>
<dbReference type="GO" id="GO:0051539">
    <property type="term" value="F:4 iron, 4 sulfur cluster binding"/>
    <property type="evidence" value="ECO:0007669"/>
    <property type="project" value="UniProtKB-UniRule"/>
</dbReference>
<keyword evidence="1" id="KW-0479">Metal-binding</keyword>
<dbReference type="PANTHER" id="PTHR30217">
    <property type="entry name" value="PEPTIDASE U32 FAMILY"/>
    <property type="match status" value="1"/>
</dbReference>
<proteinExistence type="inferred from homology"/>
<evidence type="ECO:0000313" key="2">
    <source>
        <dbReference type="EMBL" id="SEG50158.1"/>
    </source>
</evidence>
<keyword evidence="2" id="KW-0645">Protease</keyword>